<sequence length="281" mass="31226">MADKYGAVWVSHSSMGDFLKCPRAYYLHNVYKNPDTGRKMTIVNPALSLGSAVHATLEALKTLPVEERLSRDLIADFEKEWAENASGKKGGFTSATEEAGAKARGRAMIERVVKNPGPIAQKTITLKESKNNMPPNFVLSEEDNIILCGLIDWLEYVEADDSIRVIDFKTGKYEEDGDSLQLPIYLLLLNELQKRCVSGAAYWYLEKNDVPTEMTLPDVVEAKEKVLALARQVKDAREKKAYECPRGSTGCFACQPFEAILKGEAEYLGVAGYGQDAYLIQ</sequence>
<gene>
    <name evidence="2" type="ORF">A2118_01400</name>
</gene>
<comment type="caution">
    <text evidence="2">The sequence shown here is derived from an EMBL/GenBank/DDBJ whole genome shotgun (WGS) entry which is preliminary data.</text>
</comment>
<evidence type="ECO:0000313" key="2">
    <source>
        <dbReference type="EMBL" id="OGG41091.1"/>
    </source>
</evidence>
<name>A0A1F6BVY4_9BACT</name>
<dbReference type="Pfam" id="PF12705">
    <property type="entry name" value="PDDEXK_1"/>
    <property type="match status" value="1"/>
</dbReference>
<evidence type="ECO:0000313" key="3">
    <source>
        <dbReference type="Proteomes" id="UP000179014"/>
    </source>
</evidence>
<dbReference type="SUPFAM" id="SSF52980">
    <property type="entry name" value="Restriction endonuclease-like"/>
    <property type="match status" value="1"/>
</dbReference>
<dbReference type="Gene3D" id="3.90.320.10">
    <property type="match status" value="1"/>
</dbReference>
<protein>
    <recommendedName>
        <fullName evidence="1">PD-(D/E)XK endonuclease-like domain-containing protein</fullName>
    </recommendedName>
</protein>
<dbReference type="STRING" id="1798474.A2118_01400"/>
<reference evidence="2 3" key="1">
    <citation type="journal article" date="2016" name="Nat. Commun.">
        <title>Thousands of microbial genomes shed light on interconnected biogeochemical processes in an aquifer system.</title>
        <authorList>
            <person name="Anantharaman K."/>
            <person name="Brown C.T."/>
            <person name="Hug L.A."/>
            <person name="Sharon I."/>
            <person name="Castelle C.J."/>
            <person name="Probst A.J."/>
            <person name="Thomas B.C."/>
            <person name="Singh A."/>
            <person name="Wilkins M.J."/>
            <person name="Karaoz U."/>
            <person name="Brodie E.L."/>
            <person name="Williams K.H."/>
            <person name="Hubbard S.S."/>
            <person name="Banfield J.F."/>
        </authorList>
    </citation>
    <scope>NUCLEOTIDE SEQUENCE [LARGE SCALE GENOMIC DNA]</scope>
</reference>
<dbReference type="AlphaFoldDB" id="A0A1F6BVY4"/>
<dbReference type="InterPro" id="IPR038726">
    <property type="entry name" value="PDDEXK_AddAB-type"/>
</dbReference>
<dbReference type="EMBL" id="MFKN01000013">
    <property type="protein sequence ID" value="OGG41091.1"/>
    <property type="molecule type" value="Genomic_DNA"/>
</dbReference>
<dbReference type="InterPro" id="IPR011335">
    <property type="entry name" value="Restrct_endonuc-II-like"/>
</dbReference>
<dbReference type="InterPro" id="IPR011604">
    <property type="entry name" value="PDDEXK-like_dom_sf"/>
</dbReference>
<proteinExistence type="predicted"/>
<organism evidence="2 3">
    <name type="scientific">Candidatus Kaiserbacteria bacterium GWA2_50_9</name>
    <dbReference type="NCBI Taxonomy" id="1798474"/>
    <lineage>
        <taxon>Bacteria</taxon>
        <taxon>Candidatus Kaiseribacteriota</taxon>
    </lineage>
</organism>
<accession>A0A1F6BVY4</accession>
<feature type="domain" description="PD-(D/E)XK endonuclease-like" evidence="1">
    <location>
        <begin position="10"/>
        <end position="245"/>
    </location>
</feature>
<dbReference type="Proteomes" id="UP000179014">
    <property type="component" value="Unassembled WGS sequence"/>
</dbReference>
<evidence type="ECO:0000259" key="1">
    <source>
        <dbReference type="Pfam" id="PF12705"/>
    </source>
</evidence>